<dbReference type="InterPro" id="IPR020843">
    <property type="entry name" value="ER"/>
</dbReference>
<dbReference type="InterPro" id="IPR013149">
    <property type="entry name" value="ADH-like_C"/>
</dbReference>
<dbReference type="FunCoup" id="A0A165H9P9">
    <property type="interactions" value="625"/>
</dbReference>
<dbReference type="CDD" id="cd05286">
    <property type="entry name" value="QOR2"/>
    <property type="match status" value="1"/>
</dbReference>
<dbReference type="GO" id="GO:0005829">
    <property type="term" value="C:cytosol"/>
    <property type="evidence" value="ECO:0007669"/>
    <property type="project" value="TreeGrafter"/>
</dbReference>
<name>A0A165H9P9_XYLHT</name>
<dbReference type="Proteomes" id="UP000076632">
    <property type="component" value="Unassembled WGS sequence"/>
</dbReference>
<dbReference type="PROSITE" id="PS01162">
    <property type="entry name" value="QOR_ZETA_CRYSTAL"/>
    <property type="match status" value="1"/>
</dbReference>
<dbReference type="InterPro" id="IPR047618">
    <property type="entry name" value="QOR-like"/>
</dbReference>
<evidence type="ECO:0000256" key="1">
    <source>
        <dbReference type="ARBA" id="ARBA00022857"/>
    </source>
</evidence>
<keyword evidence="7" id="KW-1185">Reference proteome</keyword>
<dbReference type="InterPro" id="IPR036291">
    <property type="entry name" value="NAD(P)-bd_dom_sf"/>
</dbReference>
<reference evidence="6 7" key="1">
    <citation type="journal article" date="2016" name="Fungal Biol.">
        <title>The genome of Xylona heveae provides a window into fungal endophytism.</title>
        <authorList>
            <person name="Gazis R."/>
            <person name="Kuo A."/>
            <person name="Riley R."/>
            <person name="LaButti K."/>
            <person name="Lipzen A."/>
            <person name="Lin J."/>
            <person name="Amirebrahimi M."/>
            <person name="Hesse C.N."/>
            <person name="Spatafora J.W."/>
            <person name="Henrissat B."/>
            <person name="Hainaut M."/>
            <person name="Grigoriev I.V."/>
            <person name="Hibbett D.S."/>
        </authorList>
    </citation>
    <scope>NUCLEOTIDE SEQUENCE [LARGE SCALE GENOMIC DNA]</scope>
    <source>
        <strain evidence="6 7">TC161</strain>
    </source>
</reference>
<dbReference type="InterPro" id="IPR002364">
    <property type="entry name" value="Quin_OxRdtase/zeta-crystal_CS"/>
</dbReference>
<dbReference type="InterPro" id="IPR013154">
    <property type="entry name" value="ADH-like_N"/>
</dbReference>
<evidence type="ECO:0000313" key="6">
    <source>
        <dbReference type="EMBL" id="KZF23182.1"/>
    </source>
</evidence>
<dbReference type="InParanoid" id="A0A165H9P9"/>
<dbReference type="AlphaFoldDB" id="A0A165H9P9"/>
<evidence type="ECO:0000259" key="5">
    <source>
        <dbReference type="SMART" id="SM00829"/>
    </source>
</evidence>
<protein>
    <recommendedName>
        <fullName evidence="4">Probable quinone oxidoreductase</fullName>
    </recommendedName>
    <alternativeName>
        <fullName evidence="3">NADPH:quinone reductase</fullName>
    </alternativeName>
</protein>
<dbReference type="STRING" id="1328760.A0A165H9P9"/>
<dbReference type="Pfam" id="PF00107">
    <property type="entry name" value="ADH_zinc_N"/>
    <property type="match status" value="1"/>
</dbReference>
<accession>A0A165H9P9</accession>
<dbReference type="FunFam" id="3.40.50.720:FF:000053">
    <property type="entry name" value="Quinone oxidoreductase 1"/>
    <property type="match status" value="1"/>
</dbReference>
<dbReference type="Gene3D" id="3.90.180.10">
    <property type="entry name" value="Medium-chain alcohol dehydrogenases, catalytic domain"/>
    <property type="match status" value="1"/>
</dbReference>
<dbReference type="Gene3D" id="3.40.50.720">
    <property type="entry name" value="NAD(P)-binding Rossmann-like Domain"/>
    <property type="match status" value="1"/>
</dbReference>
<dbReference type="Pfam" id="PF08240">
    <property type="entry name" value="ADH_N"/>
    <property type="match status" value="1"/>
</dbReference>
<keyword evidence="1" id="KW-0521">NADP</keyword>
<gene>
    <name evidence="6" type="ORF">L228DRAFT_237772</name>
</gene>
<dbReference type="GeneID" id="28896106"/>
<dbReference type="SUPFAM" id="SSF51735">
    <property type="entry name" value="NAD(P)-binding Rossmann-fold domains"/>
    <property type="match status" value="1"/>
</dbReference>
<dbReference type="OrthoDB" id="48317at2759"/>
<dbReference type="GO" id="GO:0003960">
    <property type="term" value="F:quinone reductase (NADPH) activity"/>
    <property type="evidence" value="ECO:0007669"/>
    <property type="project" value="InterPro"/>
</dbReference>
<dbReference type="PANTHER" id="PTHR48106">
    <property type="entry name" value="QUINONE OXIDOREDUCTASE PIG3-RELATED"/>
    <property type="match status" value="1"/>
</dbReference>
<keyword evidence="2" id="KW-0560">Oxidoreductase</keyword>
<feature type="domain" description="Enoyl reductase (ER)" evidence="5">
    <location>
        <begin position="19"/>
        <end position="329"/>
    </location>
</feature>
<evidence type="ECO:0000256" key="4">
    <source>
        <dbReference type="ARBA" id="ARBA00070796"/>
    </source>
</evidence>
<proteinExistence type="predicted"/>
<dbReference type="PANTHER" id="PTHR48106:SF13">
    <property type="entry name" value="QUINONE OXIDOREDUCTASE-RELATED"/>
    <property type="match status" value="1"/>
</dbReference>
<organism evidence="6 7">
    <name type="scientific">Xylona heveae (strain CBS 132557 / TC161)</name>
    <dbReference type="NCBI Taxonomy" id="1328760"/>
    <lineage>
        <taxon>Eukaryota</taxon>
        <taxon>Fungi</taxon>
        <taxon>Dikarya</taxon>
        <taxon>Ascomycota</taxon>
        <taxon>Pezizomycotina</taxon>
        <taxon>Xylonomycetes</taxon>
        <taxon>Xylonales</taxon>
        <taxon>Xylonaceae</taxon>
        <taxon>Xylona</taxon>
    </lineage>
</organism>
<sequence>MASSTIPKTMTGILVEKTGGPEVLQYKTDLAVPTPKEGEILVKNEYTGINFIDTYFRTGLYPSPKPEILGREASGIVVDVGPGESYSIKKGDRVVYLGTSSYAEYTATPAAKASIVPEQISSQVAAAALLQGLTALTLVRESYAVKKGDWILVHAAAGGVGGWLCQLLRAIGARVIGTASTQAKRDLAKSLGAEFLIDYTTEDLVARVKEITGGQGVAAVFDGVGKSTFDADLELLARKGSLVSFGNASGAVPPFAIARLSAKNITLLRPTLFNYIATREEFDHYVQELFGFIIKDKLSVGIHETYPLKDVARAQIDLEARKTTGKLLLQP</sequence>
<dbReference type="GO" id="GO:0008270">
    <property type="term" value="F:zinc ion binding"/>
    <property type="evidence" value="ECO:0007669"/>
    <property type="project" value="InterPro"/>
</dbReference>
<dbReference type="InterPro" id="IPR011032">
    <property type="entry name" value="GroES-like_sf"/>
</dbReference>
<evidence type="ECO:0000256" key="3">
    <source>
        <dbReference type="ARBA" id="ARBA00043088"/>
    </source>
</evidence>
<dbReference type="EMBL" id="KV407457">
    <property type="protein sequence ID" value="KZF23182.1"/>
    <property type="molecule type" value="Genomic_DNA"/>
</dbReference>
<dbReference type="SMART" id="SM00829">
    <property type="entry name" value="PKS_ER"/>
    <property type="match status" value="1"/>
</dbReference>
<dbReference type="GO" id="GO:0070402">
    <property type="term" value="F:NADPH binding"/>
    <property type="evidence" value="ECO:0007669"/>
    <property type="project" value="TreeGrafter"/>
</dbReference>
<evidence type="ECO:0000256" key="2">
    <source>
        <dbReference type="ARBA" id="ARBA00023002"/>
    </source>
</evidence>
<dbReference type="SUPFAM" id="SSF50129">
    <property type="entry name" value="GroES-like"/>
    <property type="match status" value="1"/>
</dbReference>
<dbReference type="RefSeq" id="XP_018188737.1">
    <property type="nucleotide sequence ID" value="XM_018330969.1"/>
</dbReference>
<dbReference type="OMA" id="KGMTAHY"/>
<evidence type="ECO:0000313" key="7">
    <source>
        <dbReference type="Proteomes" id="UP000076632"/>
    </source>
</evidence>
<dbReference type="GO" id="GO:0035925">
    <property type="term" value="F:mRNA 3'-UTR AU-rich region binding"/>
    <property type="evidence" value="ECO:0007669"/>
    <property type="project" value="TreeGrafter"/>
</dbReference>